<comment type="caution">
    <text evidence="1">The sequence shown here is derived from an EMBL/GenBank/DDBJ whole genome shotgun (WGS) entry which is preliminary data.</text>
</comment>
<dbReference type="Proteomes" id="UP001159179">
    <property type="component" value="Unassembled WGS sequence"/>
</dbReference>
<dbReference type="EMBL" id="JAROYP010000005">
    <property type="protein sequence ID" value="MDH5161504.1"/>
    <property type="molecule type" value="Genomic_DNA"/>
</dbReference>
<dbReference type="InterPro" id="IPR006427">
    <property type="entry name" value="Portal_HK97"/>
</dbReference>
<dbReference type="RefSeq" id="WP_280616711.1">
    <property type="nucleotide sequence ID" value="NZ_JAROYP010000005.1"/>
</dbReference>
<accession>A0AAW6SX23</accession>
<dbReference type="AlphaFoldDB" id="A0AAW6SX23"/>
<reference evidence="1" key="1">
    <citation type="submission" date="2023-03" db="EMBL/GenBank/DDBJ databases">
        <title>Bacterial isolates from washroom surfaces on a university campus.</title>
        <authorList>
            <person name="Holman D.B."/>
            <person name="Gzyl K.E."/>
            <person name="Taheri A.E."/>
        </authorList>
    </citation>
    <scope>NUCLEOTIDE SEQUENCE</scope>
    <source>
        <strain evidence="1">RD03</strain>
    </source>
</reference>
<evidence type="ECO:0000313" key="2">
    <source>
        <dbReference type="Proteomes" id="UP001159179"/>
    </source>
</evidence>
<dbReference type="NCBIfam" id="TIGR01537">
    <property type="entry name" value="portal_HK97"/>
    <property type="match status" value="1"/>
</dbReference>
<sequence length="390" mass="44203">MAFWNRKKKVRNTTGIPITLGFGDVETVGYTKLSDNPDVLIAVDKIADLVSNMTIHLMENTDEGDKRVRNQLSRKIDIEPYKNMTRKGWIYKIVRDLLLFGDGNSVVHIGIDPVTTFISDLTPFQMQAVTFEDTDNGYRINYNGKVYSPDEVIHFVINPNPNYPYKGTGYRVALREIVKNLNQATKTKNNFMSGKYMPSLIISVDALTEELSSKEGRDNVMAKYFDETEGGKPWIIPADLIKVEQVKPLSLKDIAIVEGVELDKKTVAGLIGVPAFFLGVGTFNKEEYNNFINTRIYSIGQIISQTLTRDLLYSPNWFFRLNPRSLYSYDLTEMVTAGAQLVDRNAMRRNELRDWIGLDPDTEMNELIVLENYIPASAIGQQNKLKGGDE</sequence>
<dbReference type="InterPro" id="IPR006944">
    <property type="entry name" value="Phage/GTA_portal"/>
</dbReference>
<evidence type="ECO:0000313" key="1">
    <source>
        <dbReference type="EMBL" id="MDH5161504.1"/>
    </source>
</evidence>
<protein>
    <submittedName>
        <fullName evidence="1">Phage portal protein</fullName>
    </submittedName>
</protein>
<name>A0AAW6SX23_9BACI</name>
<organism evidence="1 2">
    <name type="scientific">Heyndrickxia oleronia</name>
    <dbReference type="NCBI Taxonomy" id="38875"/>
    <lineage>
        <taxon>Bacteria</taxon>
        <taxon>Bacillati</taxon>
        <taxon>Bacillota</taxon>
        <taxon>Bacilli</taxon>
        <taxon>Bacillales</taxon>
        <taxon>Bacillaceae</taxon>
        <taxon>Heyndrickxia</taxon>
    </lineage>
</organism>
<proteinExistence type="predicted"/>
<dbReference type="Pfam" id="PF04860">
    <property type="entry name" value="Phage_portal"/>
    <property type="match status" value="1"/>
</dbReference>
<gene>
    <name evidence="1" type="ORF">P5X88_11175</name>
</gene>